<dbReference type="InterPro" id="IPR002586">
    <property type="entry name" value="CobQ/CobB/MinD/ParA_Nub-bd_dom"/>
</dbReference>
<name>A0ABY6MQK5_9BURK</name>
<dbReference type="Gene3D" id="3.40.50.300">
    <property type="entry name" value="P-loop containing nucleotide triphosphate hydrolases"/>
    <property type="match status" value="1"/>
</dbReference>
<organism evidence="2 3">
    <name type="scientific">Caldimonas aquatica</name>
    <dbReference type="NCBI Taxonomy" id="376175"/>
    <lineage>
        <taxon>Bacteria</taxon>
        <taxon>Pseudomonadati</taxon>
        <taxon>Pseudomonadota</taxon>
        <taxon>Betaproteobacteria</taxon>
        <taxon>Burkholderiales</taxon>
        <taxon>Sphaerotilaceae</taxon>
        <taxon>Caldimonas</taxon>
    </lineage>
</organism>
<dbReference type="PANTHER" id="PTHR13696:SF96">
    <property type="entry name" value="COBQ_COBB_MIND_PARA NUCLEOTIDE BINDING DOMAIN-CONTAINING PROTEIN"/>
    <property type="match status" value="1"/>
</dbReference>
<protein>
    <submittedName>
        <fullName evidence="2">ParA family protein</fullName>
    </submittedName>
</protein>
<dbReference type="RefSeq" id="WP_264891812.1">
    <property type="nucleotide sequence ID" value="NZ_CP110257.1"/>
</dbReference>
<dbReference type="Pfam" id="PF01656">
    <property type="entry name" value="CbiA"/>
    <property type="match status" value="1"/>
</dbReference>
<dbReference type="InterPro" id="IPR027417">
    <property type="entry name" value="P-loop_NTPase"/>
</dbReference>
<dbReference type="InterPro" id="IPR050678">
    <property type="entry name" value="DNA_Partitioning_ATPase"/>
</dbReference>
<evidence type="ECO:0000313" key="3">
    <source>
        <dbReference type="Proteomes" id="UP001163266"/>
    </source>
</evidence>
<sequence>MPVIVVANPKGGVGKSTLATQLAGYLASRGHKVMLGDTDRQQSCLTWLRLRPAQAAPIATWETRHGHVVKPPKGTAHAVLDTPAGLHGKRLDEIVRLADTVLVPLQPSLFDIYATRAFLDELLAHRKSSRVQVGVVGMRVREHTLAAEQLRAFCGSLEVSVVGHLRDTQNYVQLAARGLTLWDVAPSRVERDLQQWQPILEWIEQGKA</sequence>
<dbReference type="CDD" id="cd02042">
    <property type="entry name" value="ParAB_family"/>
    <property type="match status" value="1"/>
</dbReference>
<dbReference type="PIRSF" id="PIRSF009320">
    <property type="entry name" value="Nuc_binding_HP_1000"/>
    <property type="match status" value="1"/>
</dbReference>
<dbReference type="SUPFAM" id="SSF52540">
    <property type="entry name" value="P-loop containing nucleoside triphosphate hydrolases"/>
    <property type="match status" value="1"/>
</dbReference>
<accession>A0ABY6MQK5</accession>
<feature type="domain" description="CobQ/CobB/MinD/ParA nucleotide binding" evidence="1">
    <location>
        <begin position="4"/>
        <end position="180"/>
    </location>
</feature>
<dbReference type="Proteomes" id="UP001163266">
    <property type="component" value="Chromosome"/>
</dbReference>
<dbReference type="EMBL" id="CP110257">
    <property type="protein sequence ID" value="UZD54243.1"/>
    <property type="molecule type" value="Genomic_DNA"/>
</dbReference>
<keyword evidence="3" id="KW-1185">Reference proteome</keyword>
<evidence type="ECO:0000313" key="2">
    <source>
        <dbReference type="EMBL" id="UZD54243.1"/>
    </source>
</evidence>
<evidence type="ECO:0000259" key="1">
    <source>
        <dbReference type="Pfam" id="PF01656"/>
    </source>
</evidence>
<reference evidence="2" key="1">
    <citation type="submission" date="2022-10" db="EMBL/GenBank/DDBJ databases">
        <title>Complete genome sequence of Schlegelella aquatica LMG 23380.</title>
        <authorList>
            <person name="Musilova J."/>
            <person name="Kourilova X."/>
            <person name="Bezdicek M."/>
            <person name="Hermankova K."/>
            <person name="Obruca S."/>
            <person name="Sedlar K."/>
        </authorList>
    </citation>
    <scope>NUCLEOTIDE SEQUENCE</scope>
    <source>
        <strain evidence="2">LMG 23380</strain>
    </source>
</reference>
<gene>
    <name evidence="2" type="ORF">OMP39_11225</name>
</gene>
<proteinExistence type="predicted"/>
<dbReference type="PANTHER" id="PTHR13696">
    <property type="entry name" value="P-LOOP CONTAINING NUCLEOSIDE TRIPHOSPHATE HYDROLASE"/>
    <property type="match status" value="1"/>
</dbReference>